<dbReference type="AlphaFoldDB" id="A0A2S2C5K2"/>
<organism evidence="1 2">
    <name type="scientific">Rhodococcus oxybenzonivorans</name>
    <dbReference type="NCBI Taxonomy" id="1990687"/>
    <lineage>
        <taxon>Bacteria</taxon>
        <taxon>Bacillati</taxon>
        <taxon>Actinomycetota</taxon>
        <taxon>Actinomycetes</taxon>
        <taxon>Mycobacteriales</taxon>
        <taxon>Nocardiaceae</taxon>
        <taxon>Rhodococcus</taxon>
    </lineage>
</organism>
<evidence type="ECO:0000313" key="1">
    <source>
        <dbReference type="EMBL" id="AWK76150.1"/>
    </source>
</evidence>
<reference evidence="1 2" key="1">
    <citation type="submission" date="2017-05" db="EMBL/GenBank/DDBJ databases">
        <title>Isolation of Rhodococcus sp. S2-17 biodegrading of BP-3.</title>
        <authorList>
            <person name="Lee Y."/>
            <person name="Kim K.H."/>
            <person name="Chun B.H."/>
            <person name="Jung H.S."/>
            <person name="Jeon C.O."/>
        </authorList>
    </citation>
    <scope>NUCLEOTIDE SEQUENCE [LARGE SCALE GENOMIC DNA]</scope>
    <source>
        <strain evidence="1 2">S2-17</strain>
        <plasmid evidence="2">prb98</plasmid>
    </source>
</reference>
<proteinExistence type="predicted"/>
<keyword evidence="1" id="KW-0614">Plasmid</keyword>
<geneLocation type="plasmid" evidence="2">
    <name>prb98</name>
</geneLocation>
<dbReference type="KEGG" id="roz:CBI38_32085"/>
<dbReference type="OrthoDB" id="3788837at2"/>
<dbReference type="InterPro" id="IPR036527">
    <property type="entry name" value="SCP2_sterol-bd_dom_sf"/>
</dbReference>
<protein>
    <recommendedName>
        <fullName evidence="3">SCP2 domain-containing protein</fullName>
    </recommendedName>
</protein>
<dbReference type="Proteomes" id="UP000245711">
    <property type="component" value="Plasmid pRB98"/>
</dbReference>
<dbReference type="EMBL" id="CP021355">
    <property type="protein sequence ID" value="AWK76150.1"/>
    <property type="molecule type" value="Genomic_DNA"/>
</dbReference>
<dbReference type="SUPFAM" id="SSF55718">
    <property type="entry name" value="SCP-like"/>
    <property type="match status" value="1"/>
</dbReference>
<keyword evidence="2" id="KW-1185">Reference proteome</keyword>
<evidence type="ECO:0000313" key="2">
    <source>
        <dbReference type="Proteomes" id="UP000245711"/>
    </source>
</evidence>
<name>A0A2S2C5K2_9NOCA</name>
<dbReference type="RefSeq" id="WP_109335630.1">
    <property type="nucleotide sequence ID" value="NZ_CP021355.1"/>
</dbReference>
<accession>A0A2S2C5K2</accession>
<dbReference type="Gene3D" id="3.30.1050.10">
    <property type="entry name" value="SCP2 sterol-binding domain"/>
    <property type="match status" value="1"/>
</dbReference>
<evidence type="ECO:0008006" key="3">
    <source>
        <dbReference type="Google" id="ProtNLM"/>
    </source>
</evidence>
<sequence>MTDKLKFFSQEWCDAALEAANANDAMYAGFKDPATFTNKMEFGVLGQGDVASHLEFKEGRIISWTPRTFDESELWLIINGSFETWQSAAAGEEEGGKLLMKGQIKFAKGPMSAAIENAGAINNFLRTWGQIPTDWDV</sequence>
<gene>
    <name evidence="1" type="ORF">CBI38_32085</name>
</gene>